<dbReference type="PANTHER" id="PTHR30124">
    <property type="entry name" value="MEMBRANE-BOUND LYTIC MUREIN TRANSGLYCOSYLASE A"/>
    <property type="match status" value="1"/>
</dbReference>
<dbReference type="PIRSF" id="PIRSF019422">
    <property type="entry name" value="MltA"/>
    <property type="match status" value="1"/>
</dbReference>
<dbReference type="Gene3D" id="2.40.240.50">
    <property type="entry name" value="Barwin-like endoglucanases"/>
    <property type="match status" value="2"/>
</dbReference>
<name>A0A4R5QBC7_9PROT</name>
<dbReference type="PANTHER" id="PTHR30124:SF0">
    <property type="entry name" value="MEMBRANE-BOUND LYTIC MUREIN TRANSGLYCOSYLASE A"/>
    <property type="match status" value="1"/>
</dbReference>
<dbReference type="InterPro" id="IPR005300">
    <property type="entry name" value="MltA_B"/>
</dbReference>
<dbReference type="GO" id="GO:0009254">
    <property type="term" value="P:peptidoglycan turnover"/>
    <property type="evidence" value="ECO:0007669"/>
    <property type="project" value="InterPro"/>
</dbReference>
<feature type="compositionally biased region" description="Basic and acidic residues" evidence="6">
    <location>
        <begin position="1"/>
        <end position="10"/>
    </location>
</feature>
<evidence type="ECO:0000313" key="9">
    <source>
        <dbReference type="Proteomes" id="UP000295096"/>
    </source>
</evidence>
<dbReference type="InterPro" id="IPR026044">
    <property type="entry name" value="MltA"/>
</dbReference>
<protein>
    <recommendedName>
        <fullName evidence="2">peptidoglycan lytic exotransglycosylase</fullName>
        <ecNumber evidence="2">4.2.2.n1</ecNumber>
    </recommendedName>
    <alternativeName>
        <fullName evidence="5">Murein hydrolase A</fullName>
    </alternativeName>
</protein>
<dbReference type="Pfam" id="PF06725">
    <property type="entry name" value="3D"/>
    <property type="match status" value="1"/>
</dbReference>
<dbReference type="GO" id="GO:0019867">
    <property type="term" value="C:outer membrane"/>
    <property type="evidence" value="ECO:0007669"/>
    <property type="project" value="InterPro"/>
</dbReference>
<keyword evidence="3" id="KW-0456">Lyase</keyword>
<dbReference type="SUPFAM" id="SSF50685">
    <property type="entry name" value="Barwin-like endoglucanases"/>
    <property type="match status" value="1"/>
</dbReference>
<gene>
    <name evidence="8" type="ORF">E2C06_24865</name>
</gene>
<dbReference type="GO" id="GO:0071555">
    <property type="term" value="P:cell wall organization"/>
    <property type="evidence" value="ECO:0007669"/>
    <property type="project" value="UniProtKB-KW"/>
</dbReference>
<organism evidence="8 9">
    <name type="scientific">Dankookia rubra</name>
    <dbReference type="NCBI Taxonomy" id="1442381"/>
    <lineage>
        <taxon>Bacteria</taxon>
        <taxon>Pseudomonadati</taxon>
        <taxon>Pseudomonadota</taxon>
        <taxon>Alphaproteobacteria</taxon>
        <taxon>Acetobacterales</taxon>
        <taxon>Roseomonadaceae</taxon>
        <taxon>Dankookia</taxon>
    </lineage>
</organism>
<dbReference type="OrthoDB" id="9783686at2"/>
<dbReference type="EMBL" id="SMSJ01000050">
    <property type="protein sequence ID" value="TDH59879.1"/>
    <property type="molecule type" value="Genomic_DNA"/>
</dbReference>
<keyword evidence="4" id="KW-0961">Cell wall biogenesis/degradation</keyword>
<sequence>CQALARRDPDESLGGAGDAAARGGRPADWARACAEAALVPPGGERDFLERRFAVLPATPGLLTGYYEPELSGRLAPDAAHPTPLRGPPPDGTPLPDRAAIEAGALAGLAPHLAYADPVEAFFLQIQGSGRVLLPDGGLLRLLYAGKNGHPYVPIGRRLIERGAVAREAMSMQAIRAWLAAAPPEEAAALLRENPSYVFFHRDEALRPDQGPPGTLGAPLTPGRSLAVDAAQVPLGAPIWLVTRDPLDGRPIRRLVQAQDTGGAIRGPGRGDLFWGWDADAATRAGPMREAAAMWVLVPRAE</sequence>
<evidence type="ECO:0000259" key="7">
    <source>
        <dbReference type="SMART" id="SM00925"/>
    </source>
</evidence>
<reference evidence="8 9" key="1">
    <citation type="journal article" date="2016" name="J. Microbiol.">
        <title>Dankookia rubra gen. nov., sp. nov., an alphaproteobacterium isolated from sediment of a shallow stream.</title>
        <authorList>
            <person name="Kim W.H."/>
            <person name="Kim D.H."/>
            <person name="Kang K."/>
            <person name="Ahn T.Y."/>
        </authorList>
    </citation>
    <scope>NUCLEOTIDE SEQUENCE [LARGE SCALE GENOMIC DNA]</scope>
    <source>
        <strain evidence="8 9">JCM30602</strain>
    </source>
</reference>
<evidence type="ECO:0000256" key="2">
    <source>
        <dbReference type="ARBA" id="ARBA00012587"/>
    </source>
</evidence>
<dbReference type="SMART" id="SM00925">
    <property type="entry name" value="MltA"/>
    <property type="match status" value="1"/>
</dbReference>
<evidence type="ECO:0000313" key="8">
    <source>
        <dbReference type="EMBL" id="TDH59879.1"/>
    </source>
</evidence>
<dbReference type="GO" id="GO:0009253">
    <property type="term" value="P:peptidoglycan catabolic process"/>
    <property type="evidence" value="ECO:0007669"/>
    <property type="project" value="TreeGrafter"/>
</dbReference>
<dbReference type="Gene3D" id="2.40.40.10">
    <property type="entry name" value="RlpA-like domain"/>
    <property type="match status" value="2"/>
</dbReference>
<evidence type="ECO:0000256" key="5">
    <source>
        <dbReference type="ARBA" id="ARBA00030918"/>
    </source>
</evidence>
<dbReference type="Pfam" id="PF03562">
    <property type="entry name" value="MltA"/>
    <property type="match status" value="1"/>
</dbReference>
<evidence type="ECO:0000256" key="6">
    <source>
        <dbReference type="SAM" id="MobiDB-lite"/>
    </source>
</evidence>
<dbReference type="CDD" id="cd14485">
    <property type="entry name" value="mltA_like_LT_A"/>
    <property type="match status" value="1"/>
</dbReference>
<dbReference type="EC" id="4.2.2.n1" evidence="2"/>
<dbReference type="InterPro" id="IPR036908">
    <property type="entry name" value="RlpA-like_sf"/>
</dbReference>
<feature type="domain" description="Lytic transglycosylase MltA" evidence="7">
    <location>
        <begin position="69"/>
        <end position="200"/>
    </location>
</feature>
<dbReference type="GO" id="GO:0004553">
    <property type="term" value="F:hydrolase activity, hydrolyzing O-glycosyl compounds"/>
    <property type="evidence" value="ECO:0007669"/>
    <property type="project" value="InterPro"/>
</dbReference>
<dbReference type="Proteomes" id="UP000295096">
    <property type="component" value="Unassembled WGS sequence"/>
</dbReference>
<keyword evidence="9" id="KW-1185">Reference proteome</keyword>
<evidence type="ECO:0000256" key="3">
    <source>
        <dbReference type="ARBA" id="ARBA00023239"/>
    </source>
</evidence>
<comment type="catalytic activity">
    <reaction evidence="1">
        <text>Exolytic cleavage of the (1-&gt;4)-beta-glycosidic linkage between N-acetylmuramic acid (MurNAc) and N-acetylglucosamine (GlcNAc) residues in peptidoglycan, from either the reducing or the non-reducing ends of the peptidoglycan chains, with concomitant formation of a 1,6-anhydrobond in the MurNAc residue.</text>
        <dbReference type="EC" id="4.2.2.n1"/>
    </reaction>
</comment>
<comment type="caution">
    <text evidence="8">The sequence shown here is derived from an EMBL/GenBank/DDBJ whole genome shotgun (WGS) entry which is preliminary data.</text>
</comment>
<feature type="region of interest" description="Disordered" evidence="6">
    <location>
        <begin position="1"/>
        <end position="25"/>
    </location>
</feature>
<dbReference type="AlphaFoldDB" id="A0A4R5QBC7"/>
<feature type="non-terminal residue" evidence="8">
    <location>
        <position position="1"/>
    </location>
</feature>
<evidence type="ECO:0000256" key="1">
    <source>
        <dbReference type="ARBA" id="ARBA00001420"/>
    </source>
</evidence>
<dbReference type="CDD" id="cd14668">
    <property type="entry name" value="mlta_B"/>
    <property type="match status" value="1"/>
</dbReference>
<dbReference type="GO" id="GO:0008933">
    <property type="term" value="F:peptidoglycan lytic transglycosylase activity"/>
    <property type="evidence" value="ECO:0007669"/>
    <property type="project" value="TreeGrafter"/>
</dbReference>
<accession>A0A4R5QBC7</accession>
<feature type="region of interest" description="Disordered" evidence="6">
    <location>
        <begin position="72"/>
        <end position="96"/>
    </location>
</feature>
<proteinExistence type="predicted"/>
<dbReference type="RefSeq" id="WP_133291288.1">
    <property type="nucleotide sequence ID" value="NZ_SMSJ01000050.1"/>
</dbReference>
<evidence type="ECO:0000256" key="4">
    <source>
        <dbReference type="ARBA" id="ARBA00023316"/>
    </source>
</evidence>
<dbReference type="InterPro" id="IPR010611">
    <property type="entry name" value="3D_dom"/>
</dbReference>